<dbReference type="InterPro" id="IPR016024">
    <property type="entry name" value="ARM-type_fold"/>
</dbReference>
<keyword evidence="2" id="KW-1185">Reference proteome</keyword>
<accession>A0A101JA26</accession>
<proteinExistence type="predicted"/>
<dbReference type="Proteomes" id="UP000053244">
    <property type="component" value="Unassembled WGS sequence"/>
</dbReference>
<dbReference type="AlphaFoldDB" id="A0A101JA26"/>
<evidence type="ECO:0000313" key="1">
    <source>
        <dbReference type="EMBL" id="KUL22984.1"/>
    </source>
</evidence>
<protein>
    <recommendedName>
        <fullName evidence="3">LRV domain-containing protein</fullName>
    </recommendedName>
</protein>
<dbReference type="OrthoDB" id="3699606at2"/>
<sequence length="446" mass="48551">MLRLHADDWLDARIEEPALCGLAANPAAPDGVLLELLRSWPEAVPAAFRRRTLPAPVVAAMVEHPSVRVRAALAANPLVEPAARLRLAGDPDDEVVRRLLADREFPAPDRLLWIGLDRLLGQFRRGLMTEEDLADEVLEEIGRDRRVIGAARRHPDPAVRRALLGMFRPTYGDPEHEVVQALLKDEDVAVRGAAAEAVRDWTARAARETERADVRGNGYDVRHILSATRLSRALIDELLAEDDKYSLDQIAKNPSVPPEVLDVLVGHPEPEVRAGAARHPHLTAGQLARLAADPADEVRAALAAHPGLTEEQRAGLDLAPADPGCGHYPPDTPGELLLRSFLERPGRSRLPHLPNFPTEGLARFAGDPDPAVRRLAVRDPHAAPELIDHLTADPDEHVRRAAAACPRLPAARLLALLDDPDLAGAAAANPSLPEPHMWALIISKPR</sequence>
<gene>
    <name evidence="1" type="ORF">ADL15_47090</name>
</gene>
<dbReference type="Gene3D" id="1.25.10.10">
    <property type="entry name" value="Leucine-rich Repeat Variant"/>
    <property type="match status" value="1"/>
</dbReference>
<dbReference type="EMBL" id="LLZH01000335">
    <property type="protein sequence ID" value="KUL22984.1"/>
    <property type="molecule type" value="Genomic_DNA"/>
</dbReference>
<organism evidence="1 2">
    <name type="scientific">Actinoplanes awajinensis subsp. mycoplanecinus</name>
    <dbReference type="NCBI Taxonomy" id="135947"/>
    <lineage>
        <taxon>Bacteria</taxon>
        <taxon>Bacillati</taxon>
        <taxon>Actinomycetota</taxon>
        <taxon>Actinomycetes</taxon>
        <taxon>Micromonosporales</taxon>
        <taxon>Micromonosporaceae</taxon>
        <taxon>Actinoplanes</taxon>
    </lineage>
</organism>
<evidence type="ECO:0008006" key="3">
    <source>
        <dbReference type="Google" id="ProtNLM"/>
    </source>
</evidence>
<comment type="caution">
    <text evidence="1">The sequence shown here is derived from an EMBL/GenBank/DDBJ whole genome shotgun (WGS) entry which is preliminary data.</text>
</comment>
<evidence type="ECO:0000313" key="2">
    <source>
        <dbReference type="Proteomes" id="UP000053244"/>
    </source>
</evidence>
<dbReference type="InterPro" id="IPR011989">
    <property type="entry name" value="ARM-like"/>
</dbReference>
<dbReference type="SUPFAM" id="SSF48371">
    <property type="entry name" value="ARM repeat"/>
    <property type="match status" value="2"/>
</dbReference>
<reference evidence="1 2" key="1">
    <citation type="submission" date="2015-10" db="EMBL/GenBank/DDBJ databases">
        <authorList>
            <person name="Gilbert D.G."/>
        </authorList>
    </citation>
    <scope>NUCLEOTIDE SEQUENCE [LARGE SCALE GENOMIC DNA]</scope>
    <source>
        <strain evidence="1 2">NRRL B-16712</strain>
    </source>
</reference>
<name>A0A101JA26_9ACTN</name>
<dbReference type="RefSeq" id="WP_067706770.1">
    <property type="nucleotide sequence ID" value="NZ_LLZH01000335.1"/>
</dbReference>